<gene>
    <name evidence="7" type="ORF">KSF_070980</name>
</gene>
<evidence type="ECO:0000256" key="1">
    <source>
        <dbReference type="ARBA" id="ARBA00004141"/>
    </source>
</evidence>
<reference evidence="7" key="1">
    <citation type="submission" date="2020-10" db="EMBL/GenBank/DDBJ databases">
        <title>Taxonomic study of unclassified bacteria belonging to the class Ktedonobacteria.</title>
        <authorList>
            <person name="Yabe S."/>
            <person name="Wang C.M."/>
            <person name="Zheng Y."/>
            <person name="Sakai Y."/>
            <person name="Cavaletti L."/>
            <person name="Monciardini P."/>
            <person name="Donadio S."/>
        </authorList>
    </citation>
    <scope>NUCLEOTIDE SEQUENCE</scope>
    <source>
        <strain evidence="7">ID150040</strain>
    </source>
</reference>
<feature type="transmembrane region" description="Helical" evidence="6">
    <location>
        <begin position="131"/>
        <end position="155"/>
    </location>
</feature>
<name>A0A8J3IUC8_9CHLR</name>
<evidence type="ECO:0000313" key="8">
    <source>
        <dbReference type="Proteomes" id="UP000597444"/>
    </source>
</evidence>
<evidence type="ECO:0000256" key="4">
    <source>
        <dbReference type="ARBA" id="ARBA00022989"/>
    </source>
</evidence>
<evidence type="ECO:0000256" key="2">
    <source>
        <dbReference type="ARBA" id="ARBA00007511"/>
    </source>
</evidence>
<dbReference type="AlphaFoldDB" id="A0A8J3IUC8"/>
<dbReference type="InterPro" id="IPR005496">
    <property type="entry name" value="Integral_membrane_TerC"/>
</dbReference>
<evidence type="ECO:0000256" key="6">
    <source>
        <dbReference type="SAM" id="Phobius"/>
    </source>
</evidence>
<feature type="transmembrane region" description="Helical" evidence="6">
    <location>
        <begin position="6"/>
        <end position="27"/>
    </location>
</feature>
<keyword evidence="4 6" id="KW-1133">Transmembrane helix</keyword>
<comment type="caution">
    <text evidence="7">The sequence shown here is derived from an EMBL/GenBank/DDBJ whole genome shotgun (WGS) entry which is preliminary data.</text>
</comment>
<dbReference type="EMBL" id="BNJK01000001">
    <property type="protein sequence ID" value="GHO97050.1"/>
    <property type="molecule type" value="Genomic_DNA"/>
</dbReference>
<evidence type="ECO:0000256" key="3">
    <source>
        <dbReference type="ARBA" id="ARBA00022692"/>
    </source>
</evidence>
<organism evidence="7 8">
    <name type="scientific">Reticulibacter mediterranei</name>
    <dbReference type="NCBI Taxonomy" id="2778369"/>
    <lineage>
        <taxon>Bacteria</taxon>
        <taxon>Bacillati</taxon>
        <taxon>Chloroflexota</taxon>
        <taxon>Ktedonobacteria</taxon>
        <taxon>Ktedonobacterales</taxon>
        <taxon>Reticulibacteraceae</taxon>
        <taxon>Reticulibacter</taxon>
    </lineage>
</organism>
<feature type="transmembrane region" description="Helical" evidence="6">
    <location>
        <begin position="39"/>
        <end position="62"/>
    </location>
</feature>
<proteinExistence type="inferred from homology"/>
<dbReference type="PANTHER" id="PTHR30238">
    <property type="entry name" value="MEMBRANE BOUND PREDICTED REDOX MODULATOR"/>
    <property type="match status" value="1"/>
</dbReference>
<protein>
    <recommendedName>
        <fullName evidence="9">Tellurium resistance protein TerC</fullName>
    </recommendedName>
</protein>
<feature type="transmembrane region" description="Helical" evidence="6">
    <location>
        <begin position="68"/>
        <end position="86"/>
    </location>
</feature>
<evidence type="ECO:0000313" key="7">
    <source>
        <dbReference type="EMBL" id="GHO97050.1"/>
    </source>
</evidence>
<dbReference type="InterPro" id="IPR022301">
    <property type="entry name" value="Integral_membrane_YjbE"/>
</dbReference>
<keyword evidence="3 6" id="KW-0812">Transmembrane</keyword>
<dbReference type="PANTHER" id="PTHR30238:SF4">
    <property type="entry name" value="SLL1022 PROTEIN"/>
    <property type="match status" value="1"/>
</dbReference>
<sequence>MLSWLGPLGGIILVDLVLSGDNALVIGAAASKLPRKQRWLAILLGGGGAIVLRIAFAIIATLLLQLPLLKAIGGALLMIIAVRLLMDRNTATDGKGEKQEGESGVKRGFFPALMTILVADVTMSLDNVLAVGALAAGELLVLAVGLVISILFLLVGSALIAELISRLPWLLDLASLVLGWTAANMILDDIKLGPVLDRFPWTDYALPAVAIALILAADLYLRWRDHHKQSPGHV</sequence>
<keyword evidence="8" id="KW-1185">Reference proteome</keyword>
<keyword evidence="5 6" id="KW-0472">Membrane</keyword>
<dbReference type="Pfam" id="PF03741">
    <property type="entry name" value="TerC"/>
    <property type="match status" value="1"/>
</dbReference>
<comment type="subcellular location">
    <subcellularLocation>
        <location evidence="1">Membrane</location>
        <topology evidence="1">Multi-pass membrane protein</topology>
    </subcellularLocation>
</comment>
<evidence type="ECO:0000256" key="5">
    <source>
        <dbReference type="ARBA" id="ARBA00023136"/>
    </source>
</evidence>
<comment type="similarity">
    <text evidence="2">Belongs to the TerC family.</text>
</comment>
<dbReference type="GO" id="GO:0016020">
    <property type="term" value="C:membrane"/>
    <property type="evidence" value="ECO:0007669"/>
    <property type="project" value="UniProtKB-SubCell"/>
</dbReference>
<dbReference type="Proteomes" id="UP000597444">
    <property type="component" value="Unassembled WGS sequence"/>
</dbReference>
<accession>A0A8J3IUC8</accession>
<feature type="transmembrane region" description="Helical" evidence="6">
    <location>
        <begin position="199"/>
        <end position="221"/>
    </location>
</feature>
<evidence type="ECO:0008006" key="9">
    <source>
        <dbReference type="Google" id="ProtNLM"/>
    </source>
</evidence>
<dbReference type="RefSeq" id="WP_220207639.1">
    <property type="nucleotide sequence ID" value="NZ_BNJK01000001.1"/>
</dbReference>
<dbReference type="NCBIfam" id="TIGR03717">
    <property type="entry name" value="R_switched_YjbE"/>
    <property type="match status" value="1"/>
</dbReference>